<dbReference type="PROSITE" id="PS50112">
    <property type="entry name" value="PAS"/>
    <property type="match status" value="1"/>
</dbReference>
<proteinExistence type="predicted"/>
<evidence type="ECO:0000256" key="1">
    <source>
        <dbReference type="ARBA" id="ARBA00000085"/>
    </source>
</evidence>
<dbReference type="PROSITE" id="PS50113">
    <property type="entry name" value="PAC"/>
    <property type="match status" value="1"/>
</dbReference>
<dbReference type="SMART" id="SM00091">
    <property type="entry name" value="PAS"/>
    <property type="match status" value="2"/>
</dbReference>
<keyword evidence="16" id="KW-0675">Receptor</keyword>
<dbReference type="Pfam" id="PF08447">
    <property type="entry name" value="PAS_3"/>
    <property type="match status" value="1"/>
</dbReference>
<dbReference type="Pfam" id="PF08448">
    <property type="entry name" value="PAS_4"/>
    <property type="match status" value="1"/>
</dbReference>
<accession>A0ABS0HNT1</accession>
<keyword evidence="4" id="KW-0600">Photoreceptor protein</keyword>
<evidence type="ECO:0000259" key="18">
    <source>
        <dbReference type="PROSITE" id="PS50113"/>
    </source>
</evidence>
<keyword evidence="6" id="KW-0716">Sensory transduction</keyword>
<dbReference type="Proteomes" id="UP000611708">
    <property type="component" value="Unassembled WGS sequence"/>
</dbReference>
<dbReference type="EMBL" id="JADQDN010000001">
    <property type="protein sequence ID" value="MBF9195039.1"/>
    <property type="molecule type" value="Genomic_DNA"/>
</dbReference>
<keyword evidence="20" id="KW-1185">Reference proteome</keyword>
<dbReference type="NCBIfam" id="TIGR00229">
    <property type="entry name" value="sensory_box"/>
    <property type="match status" value="1"/>
</dbReference>
<evidence type="ECO:0000256" key="6">
    <source>
        <dbReference type="ARBA" id="ARBA00022606"/>
    </source>
</evidence>
<dbReference type="InterPro" id="IPR000014">
    <property type="entry name" value="PAS"/>
</dbReference>
<evidence type="ECO:0000256" key="12">
    <source>
        <dbReference type="ARBA" id="ARBA00022777"/>
    </source>
</evidence>
<keyword evidence="11" id="KW-0547">Nucleotide-binding</keyword>
<dbReference type="SUPFAM" id="SSF55781">
    <property type="entry name" value="GAF domain-like"/>
    <property type="match status" value="1"/>
</dbReference>
<dbReference type="SUPFAM" id="SSF55874">
    <property type="entry name" value="ATPase domain of HSP90 chaperone/DNA topoisomerase II/histidine kinase"/>
    <property type="match status" value="1"/>
</dbReference>
<evidence type="ECO:0000256" key="10">
    <source>
        <dbReference type="ARBA" id="ARBA00022737"/>
    </source>
</evidence>
<dbReference type="InterPro" id="IPR001610">
    <property type="entry name" value="PAC"/>
</dbReference>
<keyword evidence="15" id="KW-0843">Virulence</keyword>
<evidence type="ECO:0000256" key="11">
    <source>
        <dbReference type="ARBA" id="ARBA00022741"/>
    </source>
</evidence>
<feature type="domain" description="PAC" evidence="18">
    <location>
        <begin position="412"/>
        <end position="463"/>
    </location>
</feature>
<name>A0ABS0HNT1_9HYPH</name>
<keyword evidence="13" id="KW-0067">ATP-binding</keyword>
<keyword evidence="14" id="KW-0157">Chromophore</keyword>
<protein>
    <recommendedName>
        <fullName evidence="3">Blue-light-activated histidine kinase</fullName>
        <ecNumber evidence="2">2.7.13.3</ecNumber>
    </recommendedName>
</protein>
<dbReference type="InterPro" id="IPR036890">
    <property type="entry name" value="HATPase_C_sf"/>
</dbReference>
<dbReference type="EC" id="2.7.13.3" evidence="2"/>
<dbReference type="Gene3D" id="3.30.450.20">
    <property type="entry name" value="PAS domain"/>
    <property type="match status" value="2"/>
</dbReference>
<sequence>MHQRFKPQPDFLANGGRMGERIRDYDWSATPIGPIETWPASLRTAVSMMLHSKFPIYMLWGQELTSFYNDAYAPMLGSKPEALGQSFRDVWAEAWGTVGPIAEKALLGQASYFEDLPIILERNGYPEQTWWTFSYSPIHEEAGDVGGIVCIVHETTGKVQGEQRLDFLVRLSDRLRGLHEPTQVISAAQEMLGEHLRTSRVGYGEVEETERYFTTESNWTDGTVAHQTGTHDLAAFGPEIHGALIRGDTLVVHDAAQDPRTNSPDHLAAFAALEFCAVVTCSLIKRGRMVAALYVHNRTPRLWSDSDVKLIEDVAERTWDAVERVRTEAALRKSEERLQLAIEASGVVGTWDWDIQSDLVYADARFAEIFGVDPAIAKAGAPLASFISGIHVDDRRRIEAQIQRAVRTGDPFATEYRAIGRDAQVRWVYVQGRCYFVAGKPVRFPGIVVDITERKRAEEHRELLIHELNHRVKNTLATVQSIASQSLRNADAMEEARSAMEARLLALSRAHDVLTRENWEGAGLLEIVREAMAPYRHERERRIQMEGPDIRLSPRMALAIAMAFQELATNAVKYGALSNEGGDVRIAWSVSGASEKRLQLTWSEMNGPPVEVPKRRGFGTRLIERSLAHDLHGKATIDFAPTGIVCTVDAPIARANNEKPYRTVIRYGSE</sequence>
<dbReference type="PANTHER" id="PTHR41523:SF7">
    <property type="entry name" value="HISTIDINE KINASE"/>
    <property type="match status" value="1"/>
</dbReference>
<dbReference type="Gene3D" id="3.30.565.10">
    <property type="entry name" value="Histidine kinase-like ATPase, C-terminal domain"/>
    <property type="match status" value="1"/>
</dbReference>
<comment type="catalytic activity">
    <reaction evidence="1">
        <text>ATP + protein L-histidine = ADP + protein N-phospho-L-histidine.</text>
        <dbReference type="EC" id="2.7.13.3"/>
    </reaction>
</comment>
<evidence type="ECO:0000256" key="3">
    <source>
        <dbReference type="ARBA" id="ARBA00021740"/>
    </source>
</evidence>
<evidence type="ECO:0000256" key="2">
    <source>
        <dbReference type="ARBA" id="ARBA00012438"/>
    </source>
</evidence>
<feature type="domain" description="PAS" evidence="17">
    <location>
        <begin position="334"/>
        <end position="409"/>
    </location>
</feature>
<gene>
    <name evidence="19" type="ORF">I2H36_03250</name>
</gene>
<dbReference type="Pfam" id="PF01590">
    <property type="entry name" value="GAF"/>
    <property type="match status" value="1"/>
</dbReference>
<evidence type="ECO:0000256" key="7">
    <source>
        <dbReference type="ARBA" id="ARBA00022630"/>
    </source>
</evidence>
<evidence type="ECO:0000256" key="13">
    <source>
        <dbReference type="ARBA" id="ARBA00022840"/>
    </source>
</evidence>
<reference evidence="19 20" key="1">
    <citation type="submission" date="2020-11" db="EMBL/GenBank/DDBJ databases">
        <authorList>
            <person name="Kim M.K."/>
        </authorList>
    </citation>
    <scope>NUCLEOTIDE SEQUENCE [LARGE SCALE GENOMIC DNA]</scope>
    <source>
        <strain evidence="19 20">BT290</strain>
    </source>
</reference>
<evidence type="ECO:0000256" key="15">
    <source>
        <dbReference type="ARBA" id="ARBA00023026"/>
    </source>
</evidence>
<organism evidence="19 20">
    <name type="scientific">Microvirga terrestris</name>
    <dbReference type="NCBI Taxonomy" id="2791024"/>
    <lineage>
        <taxon>Bacteria</taxon>
        <taxon>Pseudomonadati</taxon>
        <taxon>Pseudomonadota</taxon>
        <taxon>Alphaproteobacteria</taxon>
        <taxon>Hyphomicrobiales</taxon>
        <taxon>Methylobacteriaceae</taxon>
        <taxon>Microvirga</taxon>
    </lineage>
</organism>
<dbReference type="InterPro" id="IPR013655">
    <property type="entry name" value="PAS_fold_3"/>
</dbReference>
<dbReference type="Gene3D" id="3.30.450.40">
    <property type="match status" value="1"/>
</dbReference>
<dbReference type="SMART" id="SM00086">
    <property type="entry name" value="PAC"/>
    <property type="match status" value="1"/>
</dbReference>
<dbReference type="Gene3D" id="2.10.70.100">
    <property type="match status" value="1"/>
</dbReference>
<keyword evidence="12" id="KW-0418">Kinase</keyword>
<evidence type="ECO:0000256" key="16">
    <source>
        <dbReference type="ARBA" id="ARBA00023170"/>
    </source>
</evidence>
<evidence type="ECO:0000313" key="19">
    <source>
        <dbReference type="EMBL" id="MBF9195039.1"/>
    </source>
</evidence>
<evidence type="ECO:0000256" key="14">
    <source>
        <dbReference type="ARBA" id="ARBA00022991"/>
    </source>
</evidence>
<dbReference type="CDD" id="cd00130">
    <property type="entry name" value="PAS"/>
    <property type="match status" value="2"/>
</dbReference>
<keyword evidence="8" id="KW-0288">FMN</keyword>
<dbReference type="InterPro" id="IPR035965">
    <property type="entry name" value="PAS-like_dom_sf"/>
</dbReference>
<keyword evidence="7" id="KW-0285">Flavoprotein</keyword>
<dbReference type="RefSeq" id="WP_196262413.1">
    <property type="nucleotide sequence ID" value="NZ_JADQDN010000001.1"/>
</dbReference>
<evidence type="ECO:0000259" key="17">
    <source>
        <dbReference type="PROSITE" id="PS50112"/>
    </source>
</evidence>
<comment type="caution">
    <text evidence="19">The sequence shown here is derived from an EMBL/GenBank/DDBJ whole genome shotgun (WGS) entry which is preliminary data.</text>
</comment>
<dbReference type="InterPro" id="IPR003018">
    <property type="entry name" value="GAF"/>
</dbReference>
<dbReference type="InterPro" id="IPR011102">
    <property type="entry name" value="Sig_transdc_His_kinase_HWE"/>
</dbReference>
<dbReference type="InterPro" id="IPR000700">
    <property type="entry name" value="PAS-assoc_C"/>
</dbReference>
<evidence type="ECO:0000256" key="5">
    <source>
        <dbReference type="ARBA" id="ARBA00022553"/>
    </source>
</evidence>
<dbReference type="Pfam" id="PF07536">
    <property type="entry name" value="HWE_HK"/>
    <property type="match status" value="1"/>
</dbReference>
<keyword evidence="10" id="KW-0677">Repeat</keyword>
<evidence type="ECO:0000256" key="9">
    <source>
        <dbReference type="ARBA" id="ARBA00022679"/>
    </source>
</evidence>
<evidence type="ECO:0000256" key="8">
    <source>
        <dbReference type="ARBA" id="ARBA00022643"/>
    </source>
</evidence>
<evidence type="ECO:0000313" key="20">
    <source>
        <dbReference type="Proteomes" id="UP000611708"/>
    </source>
</evidence>
<keyword evidence="5" id="KW-0597">Phosphoprotein</keyword>
<dbReference type="PANTHER" id="PTHR41523">
    <property type="entry name" value="TWO-COMPONENT SYSTEM SENSOR PROTEIN"/>
    <property type="match status" value="1"/>
</dbReference>
<dbReference type="SMART" id="SM00065">
    <property type="entry name" value="GAF"/>
    <property type="match status" value="1"/>
</dbReference>
<dbReference type="InterPro" id="IPR029016">
    <property type="entry name" value="GAF-like_dom_sf"/>
</dbReference>
<keyword evidence="9" id="KW-0808">Transferase</keyword>
<dbReference type="SMART" id="SM00911">
    <property type="entry name" value="HWE_HK"/>
    <property type="match status" value="1"/>
</dbReference>
<dbReference type="InterPro" id="IPR013656">
    <property type="entry name" value="PAS_4"/>
</dbReference>
<dbReference type="SUPFAM" id="SSF55785">
    <property type="entry name" value="PYP-like sensor domain (PAS domain)"/>
    <property type="match status" value="2"/>
</dbReference>
<evidence type="ECO:0000256" key="4">
    <source>
        <dbReference type="ARBA" id="ARBA00022543"/>
    </source>
</evidence>